<dbReference type="CDD" id="cd18738">
    <property type="entry name" value="PIN_VapC4-5_FitB-like"/>
    <property type="match status" value="1"/>
</dbReference>
<keyword evidence="3" id="KW-1185">Reference proteome</keyword>
<organism evidence="2 3">
    <name type="scientific">Haoranjiania flava</name>
    <dbReference type="NCBI Taxonomy" id="1856322"/>
    <lineage>
        <taxon>Bacteria</taxon>
        <taxon>Pseudomonadati</taxon>
        <taxon>Bacteroidota</taxon>
        <taxon>Chitinophagia</taxon>
        <taxon>Chitinophagales</taxon>
        <taxon>Chitinophagaceae</taxon>
        <taxon>Haoranjiania</taxon>
    </lineage>
</organism>
<gene>
    <name evidence="2" type="ORF">OD355_04670</name>
</gene>
<dbReference type="InterPro" id="IPR029060">
    <property type="entry name" value="PIN-like_dom_sf"/>
</dbReference>
<dbReference type="Gene3D" id="3.40.50.1010">
    <property type="entry name" value="5'-nuclease"/>
    <property type="match status" value="1"/>
</dbReference>
<protein>
    <submittedName>
        <fullName evidence="2">Type II toxin-antitoxin system VapC family toxin</fullName>
    </submittedName>
</protein>
<dbReference type="SUPFAM" id="SSF88723">
    <property type="entry name" value="PIN domain-like"/>
    <property type="match status" value="1"/>
</dbReference>
<dbReference type="InterPro" id="IPR002716">
    <property type="entry name" value="PIN_dom"/>
</dbReference>
<dbReference type="Proteomes" id="UP001209317">
    <property type="component" value="Unassembled WGS sequence"/>
</dbReference>
<dbReference type="EMBL" id="JAOTPL010000004">
    <property type="protein sequence ID" value="MCU7693808.1"/>
    <property type="molecule type" value="Genomic_DNA"/>
</dbReference>
<evidence type="ECO:0000313" key="2">
    <source>
        <dbReference type="EMBL" id="MCU7693808.1"/>
    </source>
</evidence>
<accession>A0AAE3LJP9</accession>
<proteinExistence type="predicted"/>
<dbReference type="AlphaFoldDB" id="A0AAE3LJP9"/>
<name>A0AAE3LJP9_9BACT</name>
<evidence type="ECO:0000259" key="1">
    <source>
        <dbReference type="Pfam" id="PF01850"/>
    </source>
</evidence>
<reference evidence="2" key="1">
    <citation type="submission" date="2022-10" db="EMBL/GenBank/DDBJ databases">
        <authorList>
            <person name="Kim H.S."/>
            <person name="Kim J.-S."/>
            <person name="Suh M.K."/>
            <person name="Eom M.K."/>
            <person name="Lee J.-S."/>
        </authorList>
    </citation>
    <scope>NUCLEOTIDE SEQUENCE</scope>
    <source>
        <strain evidence="2">LIP-5</strain>
    </source>
</reference>
<comment type="caution">
    <text evidence="2">The sequence shown here is derived from an EMBL/GenBank/DDBJ whole genome shotgun (WGS) entry which is preliminary data.</text>
</comment>
<evidence type="ECO:0000313" key="3">
    <source>
        <dbReference type="Proteomes" id="UP001209317"/>
    </source>
</evidence>
<sequence length="124" mass="14118">MNGSKLLVDTNIILYLLNGNKAIAQILEGRDIYISFITEIELLSYSEFNEEEESIITGLLKSCKIVDINSQIKTATISIRKKNRLKLPDSIILATSQFLDIPFFTSDKRLKNIKGNIEILLYHI</sequence>
<dbReference type="RefSeq" id="WP_263037294.1">
    <property type="nucleotide sequence ID" value="NZ_JAOTPL010000004.1"/>
</dbReference>
<dbReference type="Pfam" id="PF01850">
    <property type="entry name" value="PIN"/>
    <property type="match status" value="1"/>
</dbReference>
<feature type="domain" description="PIN" evidence="1">
    <location>
        <begin position="7"/>
        <end position="114"/>
    </location>
</feature>